<protein>
    <submittedName>
        <fullName evidence="11">Peptidase M23</fullName>
    </submittedName>
</protein>
<dbReference type="InterPro" id="IPR045834">
    <property type="entry name" value="Csd3_N2"/>
</dbReference>
<keyword evidence="12" id="KW-1185">Reference proteome</keyword>
<accession>A0A139SSA8</accession>
<dbReference type="OrthoDB" id="9805070at2"/>
<dbReference type="InterPro" id="IPR011055">
    <property type="entry name" value="Dup_hybrid_motif"/>
</dbReference>
<dbReference type="Pfam" id="PF19425">
    <property type="entry name" value="Csd3_N2"/>
    <property type="match status" value="1"/>
</dbReference>
<keyword evidence="5" id="KW-0378">Hydrolase</keyword>
<evidence type="ECO:0000259" key="8">
    <source>
        <dbReference type="Pfam" id="PF01551"/>
    </source>
</evidence>
<dbReference type="CDD" id="cd12797">
    <property type="entry name" value="M23_peptidase"/>
    <property type="match status" value="1"/>
</dbReference>
<keyword evidence="3" id="KW-0645">Protease</keyword>
<dbReference type="EMBL" id="LSZO01000163">
    <property type="protein sequence ID" value="KXU37479.1"/>
    <property type="molecule type" value="Genomic_DNA"/>
</dbReference>
<dbReference type="Proteomes" id="UP000072660">
    <property type="component" value="Unassembled WGS sequence"/>
</dbReference>
<dbReference type="GO" id="GO:0042834">
    <property type="term" value="F:peptidoglycan binding"/>
    <property type="evidence" value="ECO:0007669"/>
    <property type="project" value="InterPro"/>
</dbReference>
<dbReference type="InterPro" id="IPR050570">
    <property type="entry name" value="Cell_wall_metabolism_enzyme"/>
</dbReference>
<dbReference type="Gene3D" id="3.10.450.350">
    <property type="match status" value="2"/>
</dbReference>
<gene>
    <name evidence="11" type="ORF">AXE65_03085</name>
</gene>
<dbReference type="PANTHER" id="PTHR21666:SF288">
    <property type="entry name" value="CELL DIVISION PROTEIN YTFB"/>
    <property type="match status" value="1"/>
</dbReference>
<keyword evidence="4" id="KW-0479">Metal-binding</keyword>
<evidence type="ECO:0000256" key="3">
    <source>
        <dbReference type="ARBA" id="ARBA00022670"/>
    </source>
</evidence>
<evidence type="ECO:0000256" key="1">
    <source>
        <dbReference type="ARBA" id="ARBA00001947"/>
    </source>
</evidence>
<proteinExistence type="predicted"/>
<feature type="domain" description="M23ase beta-sheet core" evidence="8">
    <location>
        <begin position="320"/>
        <end position="416"/>
    </location>
</feature>
<evidence type="ECO:0000259" key="10">
    <source>
        <dbReference type="Pfam" id="PF19425"/>
    </source>
</evidence>
<dbReference type="GO" id="GO:0004222">
    <property type="term" value="F:metalloendopeptidase activity"/>
    <property type="evidence" value="ECO:0007669"/>
    <property type="project" value="TreeGrafter"/>
</dbReference>
<evidence type="ECO:0000256" key="4">
    <source>
        <dbReference type="ARBA" id="ARBA00022723"/>
    </source>
</evidence>
<evidence type="ECO:0000259" key="9">
    <source>
        <dbReference type="Pfam" id="PF04225"/>
    </source>
</evidence>
<keyword evidence="7" id="KW-0482">Metalloprotease</keyword>
<name>A0A139SSA8_9GAMM</name>
<organism evidence="11 12">
    <name type="scientific">Ventosimonas gracilis</name>
    <dbReference type="NCBI Taxonomy" id="1680762"/>
    <lineage>
        <taxon>Bacteria</taxon>
        <taxon>Pseudomonadati</taxon>
        <taxon>Pseudomonadota</taxon>
        <taxon>Gammaproteobacteria</taxon>
        <taxon>Pseudomonadales</taxon>
        <taxon>Ventosimonadaceae</taxon>
        <taxon>Ventosimonas</taxon>
    </lineage>
</organism>
<sequence>MSSIKTVTKAYPKSHLFTACTLFFLLALAFFVFPSKEVAAYRGQSTVDPGQNLADANDPLLDDDDNNQATVEAASETASASLAEIDEKQKEQPLKHSLTVAKGDTLSTLFAKVGLGANDLSQVLASSAGAKRFSRLNIGQVLEFTLDEQGALLGLSSKLSALETLVVDKTENGFSFERKLTAAQIEERYAHGIIEKSLLEDASAAGLSYALALNMANLFNYDIDFARDIQPGDEFELIYQQKRVDGEEVGIGHILAARFINRGKIYTAVRHVDARGQASYYRADGSSTRKAFIRTPVDFTRISSRFSLGRKHPILNRIRAHKGVDYAAAQGTPIKATGNGKILFAGKNNGYGNYILIQHGKHYQTLYGHMRSFAKGMRTGASVQQGQIIGYVGMTGLATGPHLHYEFRVNGVHVDPLSHKLPTADPIVGKEKQRFLQRSQPLLARMDLEKNRQLALRKP</sequence>
<dbReference type="Gene3D" id="2.70.70.10">
    <property type="entry name" value="Glucose Permease (Domain IIA)"/>
    <property type="match status" value="1"/>
</dbReference>
<comment type="subcellular location">
    <subcellularLocation>
        <location evidence="2">Cell envelope</location>
    </subcellularLocation>
</comment>
<dbReference type="Pfam" id="PF04225">
    <property type="entry name" value="LysM_OapA"/>
    <property type="match status" value="1"/>
</dbReference>
<evidence type="ECO:0000256" key="6">
    <source>
        <dbReference type="ARBA" id="ARBA00022833"/>
    </source>
</evidence>
<dbReference type="GO" id="GO:0046872">
    <property type="term" value="F:metal ion binding"/>
    <property type="evidence" value="ECO:0007669"/>
    <property type="project" value="UniProtKB-KW"/>
</dbReference>
<evidence type="ECO:0000256" key="2">
    <source>
        <dbReference type="ARBA" id="ARBA00004196"/>
    </source>
</evidence>
<dbReference type="GO" id="GO:0006508">
    <property type="term" value="P:proteolysis"/>
    <property type="evidence" value="ECO:0007669"/>
    <property type="project" value="UniProtKB-KW"/>
</dbReference>
<dbReference type="InterPro" id="IPR016047">
    <property type="entry name" value="M23ase_b-sheet_dom"/>
</dbReference>
<keyword evidence="6" id="KW-0862">Zinc</keyword>
<dbReference type="InterPro" id="IPR007340">
    <property type="entry name" value="LysM_Opacity-associatedA"/>
</dbReference>
<feature type="domain" description="Opacity-associated protein A LysM-like" evidence="9">
    <location>
        <begin position="96"/>
        <end position="157"/>
    </location>
</feature>
<comment type="caution">
    <text evidence="11">The sequence shown here is derived from an EMBL/GenBank/DDBJ whole genome shotgun (WGS) entry which is preliminary data.</text>
</comment>
<feature type="domain" description="Csd3-like second N-terminal" evidence="10">
    <location>
        <begin position="187"/>
        <end position="307"/>
    </location>
</feature>
<reference evidence="11 12" key="1">
    <citation type="submission" date="2016-02" db="EMBL/GenBank/DDBJ databases">
        <authorList>
            <person name="Wen L."/>
            <person name="He K."/>
            <person name="Yang H."/>
        </authorList>
    </citation>
    <scope>NUCLEOTIDE SEQUENCE [LARGE SCALE GENOMIC DNA]</scope>
    <source>
        <strain evidence="11 12">CV58</strain>
    </source>
</reference>
<comment type="cofactor">
    <cofactor evidence="1">
        <name>Zn(2+)</name>
        <dbReference type="ChEBI" id="CHEBI:29105"/>
    </cofactor>
</comment>
<evidence type="ECO:0000313" key="12">
    <source>
        <dbReference type="Proteomes" id="UP000072660"/>
    </source>
</evidence>
<dbReference type="FunFam" id="2.70.70.10:FF:000002">
    <property type="entry name" value="Murein DD-endopeptidase MepM"/>
    <property type="match status" value="1"/>
</dbReference>
<dbReference type="SUPFAM" id="SSF51261">
    <property type="entry name" value="Duplicated hybrid motif"/>
    <property type="match status" value="1"/>
</dbReference>
<dbReference type="GO" id="GO:0030313">
    <property type="term" value="C:cell envelope"/>
    <property type="evidence" value="ECO:0007669"/>
    <property type="project" value="UniProtKB-SubCell"/>
</dbReference>
<evidence type="ECO:0000313" key="11">
    <source>
        <dbReference type="EMBL" id="KXU37479.1"/>
    </source>
</evidence>
<dbReference type="RefSeq" id="WP_068390625.1">
    <property type="nucleotide sequence ID" value="NZ_LSZO01000163.1"/>
</dbReference>
<evidence type="ECO:0000256" key="5">
    <source>
        <dbReference type="ARBA" id="ARBA00022801"/>
    </source>
</evidence>
<dbReference type="PANTHER" id="PTHR21666">
    <property type="entry name" value="PEPTIDASE-RELATED"/>
    <property type="match status" value="1"/>
</dbReference>
<dbReference type="AlphaFoldDB" id="A0A139SSA8"/>
<evidence type="ECO:0000256" key="7">
    <source>
        <dbReference type="ARBA" id="ARBA00023049"/>
    </source>
</evidence>
<dbReference type="Pfam" id="PF01551">
    <property type="entry name" value="Peptidase_M23"/>
    <property type="match status" value="1"/>
</dbReference>